<dbReference type="STRING" id="797473.HMPREF9080_02882"/>
<reference evidence="1 2" key="1">
    <citation type="submission" date="2011-08" db="EMBL/GenBank/DDBJ databases">
        <authorList>
            <person name="Weinstock G."/>
            <person name="Sodergren E."/>
            <person name="Clifton S."/>
            <person name="Fulton L."/>
            <person name="Fulton B."/>
            <person name="Courtney L."/>
            <person name="Fronick C."/>
            <person name="Harrison M."/>
            <person name="Strong C."/>
            <person name="Farmer C."/>
            <person name="Delahaunty K."/>
            <person name="Markovic C."/>
            <person name="Hall O."/>
            <person name="Minx P."/>
            <person name="Tomlinson C."/>
            <person name="Mitreva M."/>
            <person name="Hou S."/>
            <person name="Chen J."/>
            <person name="Wollam A."/>
            <person name="Pepin K.H."/>
            <person name="Johnson M."/>
            <person name="Bhonagiri V."/>
            <person name="Zhang X."/>
            <person name="Suruliraj S."/>
            <person name="Warren W."/>
            <person name="Chinwalla A."/>
            <person name="Mardis E.R."/>
            <person name="Wilson R.K."/>
        </authorList>
    </citation>
    <scope>NUCLEOTIDE SEQUENCE [LARGE SCALE GENOMIC DNA]</scope>
    <source>
        <strain evidence="1 2">F0432</strain>
    </source>
</reference>
<name>G9ZJB2_9GAMM</name>
<protein>
    <submittedName>
        <fullName evidence="1">Uncharacterized protein</fullName>
    </submittedName>
</protein>
<gene>
    <name evidence="1" type="ORF">HMPREF9080_02882</name>
</gene>
<dbReference type="HOGENOM" id="CLU_2583266_0_0_6"/>
<proteinExistence type="predicted"/>
<evidence type="ECO:0000313" key="1">
    <source>
        <dbReference type="EMBL" id="EHM50254.1"/>
    </source>
</evidence>
<evidence type="ECO:0000313" key="2">
    <source>
        <dbReference type="Proteomes" id="UP000004750"/>
    </source>
</evidence>
<organism evidence="1 2">
    <name type="scientific">Cardiobacterium valvarum F0432</name>
    <dbReference type="NCBI Taxonomy" id="797473"/>
    <lineage>
        <taxon>Bacteria</taxon>
        <taxon>Pseudomonadati</taxon>
        <taxon>Pseudomonadota</taxon>
        <taxon>Gammaproteobacteria</taxon>
        <taxon>Cardiobacteriales</taxon>
        <taxon>Cardiobacteriaceae</taxon>
        <taxon>Cardiobacterium</taxon>
    </lineage>
</organism>
<dbReference type="EMBL" id="AGCM01000184">
    <property type="protein sequence ID" value="EHM50254.1"/>
    <property type="molecule type" value="Genomic_DNA"/>
</dbReference>
<sequence length="80" mass="9153">MLADASVITNNGTIFSHGNVAGRYPMPDILHDMFMQITVEGFQRQTGLQGLPCQTRFGFDLWQERRRFAVGQIGFSRRDF</sequence>
<dbReference type="Proteomes" id="UP000004750">
    <property type="component" value="Unassembled WGS sequence"/>
</dbReference>
<comment type="caution">
    <text evidence="1">The sequence shown here is derived from an EMBL/GenBank/DDBJ whole genome shotgun (WGS) entry which is preliminary data.</text>
</comment>
<dbReference type="AlphaFoldDB" id="G9ZJB2"/>
<accession>G9ZJB2</accession>